<proteinExistence type="predicted"/>
<reference evidence="2" key="1">
    <citation type="submission" date="2022-08" db="EMBL/GenBank/DDBJ databases">
        <title>Genome Sequencing of Bacteroides fragilis Group Isolates with Nanopore Technology.</title>
        <authorList>
            <person name="Tisza M.J."/>
            <person name="Smith D."/>
            <person name="Dekker J.P."/>
        </authorList>
    </citation>
    <scope>NUCLEOTIDE SEQUENCE</scope>
    <source>
        <strain evidence="2">BFG-527</strain>
    </source>
</reference>
<dbReference type="EMBL" id="CP103141">
    <property type="protein sequence ID" value="UVQ72792.1"/>
    <property type="molecule type" value="Genomic_DNA"/>
</dbReference>
<dbReference type="Pfam" id="PF01936">
    <property type="entry name" value="NYN"/>
    <property type="match status" value="1"/>
</dbReference>
<feature type="domain" description="NYN" evidence="1">
    <location>
        <begin position="137"/>
        <end position="198"/>
    </location>
</feature>
<protein>
    <submittedName>
        <fullName evidence="2">NYN domain-containing protein</fullName>
    </submittedName>
</protein>
<evidence type="ECO:0000313" key="2">
    <source>
        <dbReference type="EMBL" id="UVQ72792.1"/>
    </source>
</evidence>
<dbReference type="Proteomes" id="UP001060104">
    <property type="component" value="Chromosome"/>
</dbReference>
<name>A0ABY5T8J5_9BACE</name>
<dbReference type="InterPro" id="IPR021139">
    <property type="entry name" value="NYN"/>
</dbReference>
<evidence type="ECO:0000313" key="3">
    <source>
        <dbReference type="Proteomes" id="UP001060104"/>
    </source>
</evidence>
<gene>
    <name evidence="2" type="ORF">NXY30_17145</name>
</gene>
<keyword evidence="3" id="KW-1185">Reference proteome</keyword>
<organism evidence="2 3">
    <name type="scientific">Bacteroides faecis</name>
    <dbReference type="NCBI Taxonomy" id="674529"/>
    <lineage>
        <taxon>Bacteria</taxon>
        <taxon>Pseudomonadati</taxon>
        <taxon>Bacteroidota</taxon>
        <taxon>Bacteroidia</taxon>
        <taxon>Bacteroidales</taxon>
        <taxon>Bacteroidaceae</taxon>
        <taxon>Bacteroides</taxon>
    </lineage>
</organism>
<accession>A0ABY5T8J5</accession>
<dbReference type="RefSeq" id="WP_229035572.1">
    <property type="nucleotide sequence ID" value="NZ_CAJTBQ010000055.1"/>
</dbReference>
<dbReference type="CDD" id="cd18722">
    <property type="entry name" value="PIN_NicB-like"/>
    <property type="match status" value="1"/>
</dbReference>
<sequence length="235" mass="27245">MKTRPNTSYTETPIRVAILIDGGYFIKRYNAMYNKSGKKTALTIANDLYTISHSHVGKNNYLYRIFYYDCVPFAKKIHNPVSNKCIDFSKTEEAIRRSELINELKKKRKVALRLGNIKESKRWLFYDNTMRKLLKKEISLDDINADDVYYELRQKGIDMKIGVDIASLSLKGFVDKIVLISGDSDFVPAAKLARREGIDFVLDPMHCEHIENDLYEHIDGLKSIPLYHQKDAKKK</sequence>
<evidence type="ECO:0000259" key="1">
    <source>
        <dbReference type="Pfam" id="PF01936"/>
    </source>
</evidence>
<dbReference type="Gene3D" id="3.40.50.1010">
    <property type="entry name" value="5'-nuclease"/>
    <property type="match status" value="1"/>
</dbReference>